<dbReference type="HOGENOM" id="CLU_030991_0_0_1"/>
<dbReference type="UniPathway" id="UPA00253">
    <property type="reaction ID" value="UER00457"/>
</dbReference>
<dbReference type="GO" id="GO:0004516">
    <property type="term" value="F:nicotinate phosphoribosyltransferase activity"/>
    <property type="evidence" value="ECO:0007669"/>
    <property type="project" value="UniProtKB-UniRule"/>
</dbReference>
<dbReference type="Proteomes" id="UP000054279">
    <property type="component" value="Unassembled WGS sequence"/>
</dbReference>
<evidence type="ECO:0000256" key="4">
    <source>
        <dbReference type="ARBA" id="ARBA00022553"/>
    </source>
</evidence>
<evidence type="ECO:0000256" key="5">
    <source>
        <dbReference type="ARBA" id="ARBA00022598"/>
    </source>
</evidence>
<dbReference type="InterPro" id="IPR041525">
    <property type="entry name" value="N/Namide_PRibTrfase"/>
</dbReference>
<evidence type="ECO:0000259" key="10">
    <source>
        <dbReference type="Pfam" id="PF17767"/>
    </source>
</evidence>
<comment type="pathway">
    <text evidence="1 8">Cofactor biosynthesis; NAD(+) biosynthesis; nicotinate D-ribonucleotide from nicotinate: step 1/1.</text>
</comment>
<evidence type="ECO:0000256" key="2">
    <source>
        <dbReference type="ARBA" id="ARBA00010897"/>
    </source>
</evidence>
<evidence type="ECO:0000256" key="8">
    <source>
        <dbReference type="RuleBase" id="RU003838"/>
    </source>
</evidence>
<dbReference type="InterPro" id="IPR040727">
    <property type="entry name" value="NAPRTase_N"/>
</dbReference>
<dbReference type="InterPro" id="IPR007229">
    <property type="entry name" value="Nic_PRibTrfase-Fam"/>
</dbReference>
<evidence type="ECO:0000259" key="9">
    <source>
        <dbReference type="Pfam" id="PF04095"/>
    </source>
</evidence>
<dbReference type="InterPro" id="IPR036068">
    <property type="entry name" value="Nicotinate_pribotase-like_C"/>
</dbReference>
<dbReference type="Gene3D" id="3.20.140.10">
    <property type="entry name" value="nicotinate phosphoribosyltransferase"/>
    <property type="match status" value="1"/>
</dbReference>
<keyword evidence="6 8" id="KW-0662">Pyridine nucleotide biosynthesis</keyword>
<accession>A0A0C9UGQ5</accession>
<dbReference type="GO" id="GO:0034355">
    <property type="term" value="P:NAD+ biosynthetic process via the salvage pathway"/>
    <property type="evidence" value="ECO:0007669"/>
    <property type="project" value="TreeGrafter"/>
</dbReference>
<dbReference type="PANTHER" id="PTHR11098:SF1">
    <property type="entry name" value="NICOTINATE PHOSPHORIBOSYLTRANSFERASE"/>
    <property type="match status" value="1"/>
</dbReference>
<dbReference type="HAMAP" id="MF_00570">
    <property type="entry name" value="NAPRTase"/>
    <property type="match status" value="1"/>
</dbReference>
<comment type="catalytic activity">
    <reaction evidence="7 8">
        <text>5-phospho-alpha-D-ribose 1-diphosphate + nicotinate + ATP + H2O = nicotinate beta-D-ribonucleotide + ADP + phosphate + diphosphate</text>
        <dbReference type="Rhea" id="RHEA:36163"/>
        <dbReference type="ChEBI" id="CHEBI:15377"/>
        <dbReference type="ChEBI" id="CHEBI:30616"/>
        <dbReference type="ChEBI" id="CHEBI:32544"/>
        <dbReference type="ChEBI" id="CHEBI:33019"/>
        <dbReference type="ChEBI" id="CHEBI:43474"/>
        <dbReference type="ChEBI" id="CHEBI:57502"/>
        <dbReference type="ChEBI" id="CHEBI:58017"/>
        <dbReference type="ChEBI" id="CHEBI:456216"/>
        <dbReference type="EC" id="6.3.4.21"/>
    </reaction>
</comment>
<dbReference type="PANTHER" id="PTHR11098">
    <property type="entry name" value="NICOTINATE PHOSPHORIBOSYLTRANSFERASE"/>
    <property type="match status" value="1"/>
</dbReference>
<dbReference type="OrthoDB" id="193380at2759"/>
<dbReference type="SUPFAM" id="SSF54675">
    <property type="entry name" value="Nicotinate/Quinolinate PRTase N-terminal domain-like"/>
    <property type="match status" value="1"/>
</dbReference>
<dbReference type="AlphaFoldDB" id="A0A0C9UGQ5"/>
<keyword evidence="5 8" id="KW-0436">Ligase</keyword>
<sequence length="416" mass="47240">MSSTTDVHPVSILDTDLYKFTMQQAVLEKFPEIQCSYRFKNRSLQMKFTRECIEVFKKAVSEMANLKLDSSEKEWLHSVCPFFKPQYLEYLSEYRFNPDQVTINFVPSPEDPNVGELELDITGPWVETILWEVPLMSLLSESYFKIVDRDWDYEGQEEQAYQKGIELLSSGILFSEFGTRRRRSHHAHDLVIMGLKRAMQDAADKPGSLVGTSNVYLAYKHDLKPSGTIAHEWFMAIGASLGYENANAKALDLWHEVYGNSILIALTDTFTTEAFFKDFTADRARLWSGIRQDSGDPFAYAPRAKQMYQSLGVEPKDHFIVFSDNLNVDLAKKLKEQCDDLGLKCSFGIGTNFTNDFKKKSSGGTEKSKALNIVIKIASVDGEPCVKLSDEQGKHMGDPESIKKIQKVFSLDLCTK</sequence>
<dbReference type="InterPro" id="IPR006406">
    <property type="entry name" value="Nic_PRibTrfase"/>
</dbReference>
<feature type="domain" description="Nicotinate/nicotinamide phosphoribosyltransferase" evidence="9">
    <location>
        <begin position="174"/>
        <end position="411"/>
    </location>
</feature>
<feature type="domain" description="Nicotinate phosphoribosyltransferase N-terminal" evidence="10">
    <location>
        <begin position="13"/>
        <end position="140"/>
    </location>
</feature>
<organism evidence="11 12">
    <name type="scientific">Sphaerobolus stellatus (strain SS14)</name>
    <dbReference type="NCBI Taxonomy" id="990650"/>
    <lineage>
        <taxon>Eukaryota</taxon>
        <taxon>Fungi</taxon>
        <taxon>Dikarya</taxon>
        <taxon>Basidiomycota</taxon>
        <taxon>Agaricomycotina</taxon>
        <taxon>Agaricomycetes</taxon>
        <taxon>Phallomycetidae</taxon>
        <taxon>Geastrales</taxon>
        <taxon>Sphaerobolaceae</taxon>
        <taxon>Sphaerobolus</taxon>
    </lineage>
</organism>
<protein>
    <recommendedName>
        <fullName evidence="3 8">Nicotinate phosphoribosyltransferase</fullName>
        <ecNumber evidence="3 8">6.3.4.21</ecNumber>
    </recommendedName>
</protein>
<comment type="similarity">
    <text evidence="2 8">Belongs to the NAPRTase family.</text>
</comment>
<dbReference type="Pfam" id="PF17767">
    <property type="entry name" value="NAPRTase_N"/>
    <property type="match status" value="1"/>
</dbReference>
<keyword evidence="12" id="KW-1185">Reference proteome</keyword>
<dbReference type="EMBL" id="KN837313">
    <property type="protein sequence ID" value="KIJ28172.1"/>
    <property type="molecule type" value="Genomic_DNA"/>
</dbReference>
<dbReference type="NCBIfam" id="TIGR01514">
    <property type="entry name" value="NAPRTase"/>
    <property type="match status" value="1"/>
</dbReference>
<dbReference type="SUPFAM" id="SSF51690">
    <property type="entry name" value="Nicotinate/Quinolinate PRTase C-terminal domain-like"/>
    <property type="match status" value="1"/>
</dbReference>
<comment type="PTM">
    <text evidence="8">Transiently phosphorylated on a His residue during the reaction cycle. Phosphorylation strongly increases the affinity for substrates and increases the rate of nicotinate D-ribonucleotide production. Dephosphorylation regenerates the low-affinity form of the enzyme, leading to product release.</text>
</comment>
<evidence type="ECO:0000256" key="6">
    <source>
        <dbReference type="ARBA" id="ARBA00022642"/>
    </source>
</evidence>
<evidence type="ECO:0000256" key="7">
    <source>
        <dbReference type="ARBA" id="ARBA00048668"/>
    </source>
</evidence>
<gene>
    <name evidence="11" type="ORF">M422DRAFT_215464</name>
</gene>
<reference evidence="11 12" key="1">
    <citation type="submission" date="2014-06" db="EMBL/GenBank/DDBJ databases">
        <title>Evolutionary Origins and Diversification of the Mycorrhizal Mutualists.</title>
        <authorList>
            <consortium name="DOE Joint Genome Institute"/>
            <consortium name="Mycorrhizal Genomics Consortium"/>
            <person name="Kohler A."/>
            <person name="Kuo A."/>
            <person name="Nagy L.G."/>
            <person name="Floudas D."/>
            <person name="Copeland A."/>
            <person name="Barry K.W."/>
            <person name="Cichocki N."/>
            <person name="Veneault-Fourrey C."/>
            <person name="LaButti K."/>
            <person name="Lindquist E.A."/>
            <person name="Lipzen A."/>
            <person name="Lundell T."/>
            <person name="Morin E."/>
            <person name="Murat C."/>
            <person name="Riley R."/>
            <person name="Ohm R."/>
            <person name="Sun H."/>
            <person name="Tunlid A."/>
            <person name="Henrissat B."/>
            <person name="Grigoriev I.V."/>
            <person name="Hibbett D.S."/>
            <person name="Martin F."/>
        </authorList>
    </citation>
    <scope>NUCLEOTIDE SEQUENCE [LARGE SCALE GENOMIC DNA]</scope>
    <source>
        <strain evidence="11 12">SS14</strain>
    </source>
</reference>
<name>A0A0C9UGQ5_SPHS4</name>
<dbReference type="Pfam" id="PF04095">
    <property type="entry name" value="NAPRTase"/>
    <property type="match status" value="1"/>
</dbReference>
<evidence type="ECO:0000313" key="12">
    <source>
        <dbReference type="Proteomes" id="UP000054279"/>
    </source>
</evidence>
<evidence type="ECO:0000256" key="1">
    <source>
        <dbReference type="ARBA" id="ARBA00004952"/>
    </source>
</evidence>
<dbReference type="EC" id="6.3.4.21" evidence="3 8"/>
<comment type="function">
    <text evidence="8">Catalyzes the synthesis of beta-nicotinate D-ribonucleotide from nicotinate and 5-phospho-D-ribose 1-phosphate at the expense of ATP.</text>
</comment>
<dbReference type="NCBIfam" id="NF003704">
    <property type="entry name" value="PRK05321.1"/>
    <property type="match status" value="1"/>
</dbReference>
<dbReference type="GO" id="GO:0005829">
    <property type="term" value="C:cytosol"/>
    <property type="evidence" value="ECO:0007669"/>
    <property type="project" value="TreeGrafter"/>
</dbReference>
<proteinExistence type="inferred from homology"/>
<dbReference type="PIRSF" id="PIRSF000484">
    <property type="entry name" value="NAPRT"/>
    <property type="match status" value="1"/>
</dbReference>
<evidence type="ECO:0000256" key="3">
    <source>
        <dbReference type="ARBA" id="ARBA00013236"/>
    </source>
</evidence>
<keyword evidence="4" id="KW-0597">Phosphoprotein</keyword>
<evidence type="ECO:0000313" key="11">
    <source>
        <dbReference type="EMBL" id="KIJ28172.1"/>
    </source>
</evidence>